<accession>A0A6G5A1X4</accession>
<evidence type="ECO:0000313" key="1">
    <source>
        <dbReference type="EMBL" id="NIE45011.1"/>
    </source>
</evidence>
<name>A0A6G5A1X4_RHIMP</name>
<organism evidence="1">
    <name type="scientific">Rhipicephalus microplus</name>
    <name type="common">Cattle tick</name>
    <name type="synonym">Boophilus microplus</name>
    <dbReference type="NCBI Taxonomy" id="6941"/>
    <lineage>
        <taxon>Eukaryota</taxon>
        <taxon>Metazoa</taxon>
        <taxon>Ecdysozoa</taxon>
        <taxon>Arthropoda</taxon>
        <taxon>Chelicerata</taxon>
        <taxon>Arachnida</taxon>
        <taxon>Acari</taxon>
        <taxon>Parasitiformes</taxon>
        <taxon>Ixodida</taxon>
        <taxon>Ixodoidea</taxon>
        <taxon>Ixodidae</taxon>
        <taxon>Rhipicephalinae</taxon>
        <taxon>Rhipicephalus</taxon>
        <taxon>Boophilus</taxon>
    </lineage>
</organism>
<dbReference type="AlphaFoldDB" id="A0A6G5A1X4"/>
<dbReference type="EMBL" id="GIKN01002738">
    <property type="protein sequence ID" value="NIE45011.1"/>
    <property type="molecule type" value="Transcribed_RNA"/>
</dbReference>
<sequence length="75" mass="8371">MFIVILCSGHATYALNSCIVRHFEHTCQGRHHKVQSCVIRQELITIDVVFVSLCSVAGNTSPAIFSNDHNKNTKE</sequence>
<reference evidence="1" key="1">
    <citation type="submission" date="2020-03" db="EMBL/GenBank/DDBJ databases">
        <title>A transcriptome and proteome of the tick Rhipicephalus microplus shaped by the genetic composition of its hosts and developmental stage.</title>
        <authorList>
            <person name="Garcia G.R."/>
            <person name="Ribeiro J.M.C."/>
            <person name="Maruyama S.R."/>
            <person name="Gardinasse L.G."/>
            <person name="Nelson K."/>
            <person name="Ferreira B.R."/>
            <person name="Andrade T.G."/>
            <person name="Santos I.K.F.M."/>
        </authorList>
    </citation>
    <scope>NUCLEOTIDE SEQUENCE</scope>
    <source>
        <strain evidence="1">NSGR</strain>
        <tissue evidence="1">Salivary glands</tissue>
    </source>
</reference>
<proteinExistence type="predicted"/>
<protein>
    <submittedName>
        <fullName evidence="1">Putative secreted protein</fullName>
    </submittedName>
</protein>